<protein>
    <submittedName>
        <fullName evidence="1">16397_t:CDS:1</fullName>
    </submittedName>
</protein>
<sequence length="72" mass="8002">RISVKKNGLPPEKPEKLNDGLNAPKPVPGDKKVEKVAYIGMAYDETGKISKYAVFDNFTLFLDVPDKNPNIK</sequence>
<gene>
    <name evidence="1" type="ORF">SPELUC_LOCUS15629</name>
</gene>
<dbReference type="EMBL" id="CAJVPW010052645">
    <property type="protein sequence ID" value="CAG8768578.1"/>
    <property type="molecule type" value="Genomic_DNA"/>
</dbReference>
<accession>A0ACA9QXY4</accession>
<organism evidence="1 2">
    <name type="scientific">Cetraspora pellucida</name>
    <dbReference type="NCBI Taxonomy" id="1433469"/>
    <lineage>
        <taxon>Eukaryota</taxon>
        <taxon>Fungi</taxon>
        <taxon>Fungi incertae sedis</taxon>
        <taxon>Mucoromycota</taxon>
        <taxon>Glomeromycotina</taxon>
        <taxon>Glomeromycetes</taxon>
        <taxon>Diversisporales</taxon>
        <taxon>Gigasporaceae</taxon>
        <taxon>Cetraspora</taxon>
    </lineage>
</organism>
<evidence type="ECO:0000313" key="2">
    <source>
        <dbReference type="Proteomes" id="UP000789366"/>
    </source>
</evidence>
<keyword evidence="2" id="KW-1185">Reference proteome</keyword>
<comment type="caution">
    <text evidence="1">The sequence shown here is derived from an EMBL/GenBank/DDBJ whole genome shotgun (WGS) entry which is preliminary data.</text>
</comment>
<proteinExistence type="predicted"/>
<name>A0ACA9QXY4_9GLOM</name>
<feature type="non-terminal residue" evidence="1">
    <location>
        <position position="1"/>
    </location>
</feature>
<feature type="non-terminal residue" evidence="1">
    <location>
        <position position="72"/>
    </location>
</feature>
<reference evidence="1" key="1">
    <citation type="submission" date="2021-06" db="EMBL/GenBank/DDBJ databases">
        <authorList>
            <person name="Kallberg Y."/>
            <person name="Tangrot J."/>
            <person name="Rosling A."/>
        </authorList>
    </citation>
    <scope>NUCLEOTIDE SEQUENCE</scope>
    <source>
        <strain evidence="1">28 12/20/2015</strain>
    </source>
</reference>
<evidence type="ECO:0000313" key="1">
    <source>
        <dbReference type="EMBL" id="CAG8768578.1"/>
    </source>
</evidence>
<dbReference type="Proteomes" id="UP000789366">
    <property type="component" value="Unassembled WGS sequence"/>
</dbReference>